<dbReference type="PROSITE" id="PS00217">
    <property type="entry name" value="SUGAR_TRANSPORT_2"/>
    <property type="match status" value="1"/>
</dbReference>
<dbReference type="RefSeq" id="XP_016216812.1">
    <property type="nucleotide sequence ID" value="XM_016355676.1"/>
</dbReference>
<dbReference type="InterPro" id="IPR005828">
    <property type="entry name" value="MFS_sugar_transport-like"/>
</dbReference>
<feature type="transmembrane region" description="Helical" evidence="7">
    <location>
        <begin position="350"/>
        <end position="373"/>
    </location>
</feature>
<keyword evidence="5 7" id="KW-1133">Transmembrane helix</keyword>
<dbReference type="InterPro" id="IPR020846">
    <property type="entry name" value="MFS_dom"/>
</dbReference>
<feature type="transmembrane region" description="Helical" evidence="7">
    <location>
        <begin position="117"/>
        <end position="137"/>
    </location>
</feature>
<feature type="transmembrane region" description="Helical" evidence="7">
    <location>
        <begin position="379"/>
        <end position="400"/>
    </location>
</feature>
<dbReference type="InterPro" id="IPR003663">
    <property type="entry name" value="Sugar/inositol_transpt"/>
</dbReference>
<keyword evidence="10" id="KW-1185">Reference proteome</keyword>
<comment type="subcellular location">
    <subcellularLocation>
        <location evidence="1">Membrane</location>
        <topology evidence="1">Multi-pass membrane protein</topology>
    </subcellularLocation>
</comment>
<dbReference type="VEuPathDB" id="FungiDB:PV09_02604"/>
<feature type="domain" description="Major facilitator superfamily (MFS) profile" evidence="8">
    <location>
        <begin position="14"/>
        <end position="475"/>
    </location>
</feature>
<evidence type="ECO:0000256" key="7">
    <source>
        <dbReference type="SAM" id="Phobius"/>
    </source>
</evidence>
<feature type="transmembrane region" description="Helical" evidence="7">
    <location>
        <begin position="12"/>
        <end position="32"/>
    </location>
</feature>
<dbReference type="Pfam" id="PF00083">
    <property type="entry name" value="Sugar_tr"/>
    <property type="match status" value="2"/>
</dbReference>
<dbReference type="PANTHER" id="PTHR48022:SF38">
    <property type="entry name" value="MAJOR FACILITATOR SUPERFAMILY (MFS) PROFILE DOMAIN-CONTAINING PROTEIN-RELATED"/>
    <property type="match status" value="1"/>
</dbReference>
<dbReference type="OrthoDB" id="6612291at2759"/>
<dbReference type="InterPro" id="IPR036259">
    <property type="entry name" value="MFS_trans_sf"/>
</dbReference>
<comment type="similarity">
    <text evidence="2">Belongs to the major facilitator superfamily. Sugar transporter (TC 2.A.1.1) family.</text>
</comment>
<feature type="transmembrane region" description="Helical" evidence="7">
    <location>
        <begin position="276"/>
        <end position="303"/>
    </location>
</feature>
<name>A0A0D2AJ62_9PEZI</name>
<dbReference type="Gene3D" id="1.20.1250.20">
    <property type="entry name" value="MFS general substrate transporter like domains"/>
    <property type="match status" value="2"/>
</dbReference>
<evidence type="ECO:0000313" key="9">
    <source>
        <dbReference type="EMBL" id="KIW06943.1"/>
    </source>
</evidence>
<keyword evidence="3" id="KW-0813">Transport</keyword>
<dbReference type="HOGENOM" id="CLU_001265_30_13_1"/>
<dbReference type="InterPro" id="IPR005829">
    <property type="entry name" value="Sugar_transporter_CS"/>
</dbReference>
<feature type="transmembrane region" description="Helical" evidence="7">
    <location>
        <begin position="91"/>
        <end position="111"/>
    </location>
</feature>
<feature type="transmembrane region" description="Helical" evidence="7">
    <location>
        <begin position="309"/>
        <end position="329"/>
    </location>
</feature>
<dbReference type="GeneID" id="27310577"/>
<dbReference type="AlphaFoldDB" id="A0A0D2AJ62"/>
<dbReference type="SUPFAM" id="SSF103473">
    <property type="entry name" value="MFS general substrate transporter"/>
    <property type="match status" value="1"/>
</dbReference>
<evidence type="ECO:0000256" key="6">
    <source>
        <dbReference type="ARBA" id="ARBA00023136"/>
    </source>
</evidence>
<evidence type="ECO:0000256" key="5">
    <source>
        <dbReference type="ARBA" id="ARBA00022989"/>
    </source>
</evidence>
<dbReference type="InterPro" id="IPR050360">
    <property type="entry name" value="MFS_Sugar_Transporters"/>
</dbReference>
<dbReference type="PROSITE" id="PS50850">
    <property type="entry name" value="MFS"/>
    <property type="match status" value="1"/>
</dbReference>
<protein>
    <recommendedName>
        <fullName evidence="8">Major facilitator superfamily (MFS) profile domain-containing protein</fullName>
    </recommendedName>
</protein>
<keyword evidence="4 7" id="KW-0812">Transmembrane</keyword>
<sequence length="475" mass="52369">MLNHIIVNAYNLWVVVFAAIGTISTAYGLAIIGSTVGQPNFYSYFGLATASEPGYSHTTNIIAALNGVNSGGAIVGCVVNVWSAEKFGRKWTMIGGCVVLIIGGALCSGSVNIAMFIVGRGIAGLGSGILACVVPMYQAEVSTPETRGAMVSVTGIAYALGYCLAGWLGYACSFMSGSDKHAQFAWRFPLSFQCFFPLLFLIGQRFVPYSPRWLLSQGRRDEAFSVLCNLHKTKSDPHNIRAREEFYLIEKQYEMDASLPNGWFELFRTPSNRKRALMGFLLMFGNQFLGVYVMANYGVLIYAQLGEGGSIPLLLNACWTTLTISLWFVKTKFDRFSYVSEIFPNHLRSAGVALGLASFYLASEVTLVAAPIAMNKIGWKFYLVLICPSFFYIIVMYFLFPETKGRTLEEIGALFGDTHVANKWYDLSPEERAKIHEKALHLNESGKYDDENVVSDNKAIDDVKGSAVQQIDRAN</sequence>
<accession>A0A0D2AJ62</accession>
<dbReference type="Proteomes" id="UP000053259">
    <property type="component" value="Unassembled WGS sequence"/>
</dbReference>
<evidence type="ECO:0000256" key="2">
    <source>
        <dbReference type="ARBA" id="ARBA00010992"/>
    </source>
</evidence>
<evidence type="ECO:0000259" key="8">
    <source>
        <dbReference type="PROSITE" id="PS50850"/>
    </source>
</evidence>
<gene>
    <name evidence="9" type="ORF">PV09_02604</name>
</gene>
<dbReference type="InParanoid" id="A0A0D2AJ62"/>
<organism evidence="9 10">
    <name type="scientific">Verruconis gallopava</name>
    <dbReference type="NCBI Taxonomy" id="253628"/>
    <lineage>
        <taxon>Eukaryota</taxon>
        <taxon>Fungi</taxon>
        <taxon>Dikarya</taxon>
        <taxon>Ascomycota</taxon>
        <taxon>Pezizomycotina</taxon>
        <taxon>Dothideomycetes</taxon>
        <taxon>Pleosporomycetidae</taxon>
        <taxon>Venturiales</taxon>
        <taxon>Sympoventuriaceae</taxon>
        <taxon>Verruconis</taxon>
    </lineage>
</organism>
<proteinExistence type="inferred from homology"/>
<dbReference type="GO" id="GO:0016020">
    <property type="term" value="C:membrane"/>
    <property type="evidence" value="ECO:0007669"/>
    <property type="project" value="UniProtKB-SubCell"/>
</dbReference>
<feature type="transmembrane region" description="Helical" evidence="7">
    <location>
        <begin position="61"/>
        <end position="84"/>
    </location>
</feature>
<keyword evidence="6 7" id="KW-0472">Membrane</keyword>
<dbReference type="GO" id="GO:0005351">
    <property type="term" value="F:carbohydrate:proton symporter activity"/>
    <property type="evidence" value="ECO:0007669"/>
    <property type="project" value="TreeGrafter"/>
</dbReference>
<evidence type="ECO:0000256" key="1">
    <source>
        <dbReference type="ARBA" id="ARBA00004141"/>
    </source>
</evidence>
<dbReference type="PANTHER" id="PTHR48022">
    <property type="entry name" value="PLASTIDIC GLUCOSE TRANSPORTER 4"/>
    <property type="match status" value="1"/>
</dbReference>
<evidence type="ECO:0000256" key="3">
    <source>
        <dbReference type="ARBA" id="ARBA00022448"/>
    </source>
</evidence>
<reference evidence="9 10" key="1">
    <citation type="submission" date="2015-01" db="EMBL/GenBank/DDBJ databases">
        <title>The Genome Sequence of Ochroconis gallopava CBS43764.</title>
        <authorList>
            <consortium name="The Broad Institute Genomics Platform"/>
            <person name="Cuomo C."/>
            <person name="de Hoog S."/>
            <person name="Gorbushina A."/>
            <person name="Stielow B."/>
            <person name="Teixiera M."/>
            <person name="Abouelleil A."/>
            <person name="Chapman S.B."/>
            <person name="Priest M."/>
            <person name="Young S.K."/>
            <person name="Wortman J."/>
            <person name="Nusbaum C."/>
            <person name="Birren B."/>
        </authorList>
    </citation>
    <scope>NUCLEOTIDE SEQUENCE [LARGE SCALE GENOMIC DNA]</scope>
    <source>
        <strain evidence="9 10">CBS 43764</strain>
    </source>
</reference>
<dbReference type="EMBL" id="KN847534">
    <property type="protein sequence ID" value="KIW06943.1"/>
    <property type="molecule type" value="Genomic_DNA"/>
</dbReference>
<evidence type="ECO:0000256" key="4">
    <source>
        <dbReference type="ARBA" id="ARBA00022692"/>
    </source>
</evidence>
<feature type="transmembrane region" description="Helical" evidence="7">
    <location>
        <begin position="190"/>
        <end position="207"/>
    </location>
</feature>
<evidence type="ECO:0000313" key="10">
    <source>
        <dbReference type="Proteomes" id="UP000053259"/>
    </source>
</evidence>
<feature type="transmembrane region" description="Helical" evidence="7">
    <location>
        <begin position="149"/>
        <end position="170"/>
    </location>
</feature>
<dbReference type="PRINTS" id="PR00171">
    <property type="entry name" value="SUGRTRNSPORT"/>
</dbReference>